<comment type="caution">
    <text evidence="1">The sequence shown here is derived from an EMBL/GenBank/DDBJ whole genome shotgun (WGS) entry which is preliminary data.</text>
</comment>
<reference evidence="1" key="1">
    <citation type="submission" date="2022-07" db="EMBL/GenBank/DDBJ databases">
        <title>Phylogenomic reconstructions and comparative analyses of Kickxellomycotina fungi.</title>
        <authorList>
            <person name="Reynolds N.K."/>
            <person name="Stajich J.E."/>
            <person name="Barry K."/>
            <person name="Grigoriev I.V."/>
            <person name="Crous P."/>
            <person name="Smith M.E."/>
        </authorList>
    </citation>
    <scope>NUCLEOTIDE SEQUENCE</scope>
    <source>
        <strain evidence="1">BCRC 34780</strain>
    </source>
</reference>
<sequence>IDARQLCDQLRAGSWRITDDGSWRTLAALLRRAGSVPDLDWGARSPVVPSDATIAVVSALGASLRGWTGLGCGTSLGRLLAVLRFVAWLGSNRTNRRVLVHHGVAALICQILATVRSTQADVFGYAASAARDSQGDSLMAADIRSCEWWRGTASAGDAAALPCLGHSTPSPAVSAAYVLLQHAMFLCGWVFDPDRKFAAFLASGAVRKAAADPDRGFAQGDASCVLTEALLLWRQLETARPRAHFSPAVAGLGSVIGGVVLSGALTADDSQNTRVAERIAQSIGALDADEAYLA</sequence>
<feature type="non-terminal residue" evidence="1">
    <location>
        <position position="294"/>
    </location>
</feature>
<evidence type="ECO:0000313" key="2">
    <source>
        <dbReference type="Proteomes" id="UP001140087"/>
    </source>
</evidence>
<dbReference type="EMBL" id="JANBUN010003949">
    <property type="protein sequence ID" value="KAJ2788871.1"/>
    <property type="molecule type" value="Genomic_DNA"/>
</dbReference>
<accession>A0ACC1KET4</accession>
<protein>
    <submittedName>
        <fullName evidence="1">Uncharacterized protein</fullName>
    </submittedName>
</protein>
<keyword evidence="2" id="KW-1185">Reference proteome</keyword>
<name>A0ACC1KET4_9FUNG</name>
<evidence type="ECO:0000313" key="1">
    <source>
        <dbReference type="EMBL" id="KAJ2788871.1"/>
    </source>
</evidence>
<feature type="non-terminal residue" evidence="1">
    <location>
        <position position="1"/>
    </location>
</feature>
<gene>
    <name evidence="1" type="ORF">H4R21_006890</name>
</gene>
<organism evidence="1 2">
    <name type="scientific">Coemansia helicoidea</name>
    <dbReference type="NCBI Taxonomy" id="1286919"/>
    <lineage>
        <taxon>Eukaryota</taxon>
        <taxon>Fungi</taxon>
        <taxon>Fungi incertae sedis</taxon>
        <taxon>Zoopagomycota</taxon>
        <taxon>Kickxellomycotina</taxon>
        <taxon>Kickxellomycetes</taxon>
        <taxon>Kickxellales</taxon>
        <taxon>Kickxellaceae</taxon>
        <taxon>Coemansia</taxon>
    </lineage>
</organism>
<proteinExistence type="predicted"/>
<dbReference type="Proteomes" id="UP001140087">
    <property type="component" value="Unassembled WGS sequence"/>
</dbReference>